<proteinExistence type="predicted"/>
<organism evidence="2 3">
    <name type="scientific">Oryza meyeriana var. granulata</name>
    <dbReference type="NCBI Taxonomy" id="110450"/>
    <lineage>
        <taxon>Eukaryota</taxon>
        <taxon>Viridiplantae</taxon>
        <taxon>Streptophyta</taxon>
        <taxon>Embryophyta</taxon>
        <taxon>Tracheophyta</taxon>
        <taxon>Spermatophyta</taxon>
        <taxon>Magnoliopsida</taxon>
        <taxon>Liliopsida</taxon>
        <taxon>Poales</taxon>
        <taxon>Poaceae</taxon>
        <taxon>BOP clade</taxon>
        <taxon>Oryzoideae</taxon>
        <taxon>Oryzeae</taxon>
        <taxon>Oryzinae</taxon>
        <taxon>Oryza</taxon>
        <taxon>Oryza meyeriana</taxon>
    </lineage>
</organism>
<protein>
    <submittedName>
        <fullName evidence="2">Uncharacterized protein</fullName>
    </submittedName>
</protein>
<reference evidence="2 3" key="1">
    <citation type="submission" date="2019-11" db="EMBL/GenBank/DDBJ databases">
        <title>Whole genome sequence of Oryza granulata.</title>
        <authorList>
            <person name="Li W."/>
        </authorList>
    </citation>
    <scope>NUCLEOTIDE SEQUENCE [LARGE SCALE GENOMIC DNA]</scope>
    <source>
        <strain evidence="3">cv. Menghai</strain>
        <tissue evidence="2">Leaf</tissue>
    </source>
</reference>
<evidence type="ECO:0000256" key="1">
    <source>
        <dbReference type="SAM" id="MobiDB-lite"/>
    </source>
</evidence>
<dbReference type="EMBL" id="SPHZ02000005">
    <property type="protein sequence ID" value="KAF0920509.1"/>
    <property type="molecule type" value="Genomic_DNA"/>
</dbReference>
<evidence type="ECO:0000313" key="2">
    <source>
        <dbReference type="EMBL" id="KAF0920509.1"/>
    </source>
</evidence>
<sequence length="77" mass="7959">MLSVHHPSLHSPLWTGSPVNLGTNIGPHPPAGARLSGLSRAPPGQLGCLVRADPSLLDSSEHVCLWLATGPHSTVAQ</sequence>
<accession>A0A6G1E6W1</accession>
<evidence type="ECO:0000313" key="3">
    <source>
        <dbReference type="Proteomes" id="UP000479710"/>
    </source>
</evidence>
<dbReference type="Proteomes" id="UP000479710">
    <property type="component" value="Unassembled WGS sequence"/>
</dbReference>
<gene>
    <name evidence="2" type="ORF">E2562_035532</name>
</gene>
<keyword evidence="3" id="KW-1185">Reference proteome</keyword>
<feature type="region of interest" description="Disordered" evidence="1">
    <location>
        <begin position="1"/>
        <end position="38"/>
    </location>
</feature>
<dbReference type="AlphaFoldDB" id="A0A6G1E6W1"/>
<comment type="caution">
    <text evidence="2">The sequence shown here is derived from an EMBL/GenBank/DDBJ whole genome shotgun (WGS) entry which is preliminary data.</text>
</comment>
<name>A0A6G1E6W1_9ORYZ</name>